<sequence length="48" mass="5395">MMVSIAGRPSFETMLFDFWEFDAAGKVRSVLQFAYAARIASEFAAMAR</sequence>
<protein>
    <recommendedName>
        <fullName evidence="3">SnoaL-like domain-containing protein</fullName>
    </recommendedName>
</protein>
<evidence type="ECO:0008006" key="3">
    <source>
        <dbReference type="Google" id="ProtNLM"/>
    </source>
</evidence>
<dbReference type="RefSeq" id="WP_339589360.1">
    <property type="nucleotide sequence ID" value="NZ_JBBHJZ010000008.1"/>
</dbReference>
<keyword evidence="2" id="KW-1185">Reference proteome</keyword>
<dbReference type="EMBL" id="JBBHJZ010000008">
    <property type="protein sequence ID" value="MEJ5979420.1"/>
    <property type="molecule type" value="Genomic_DNA"/>
</dbReference>
<reference evidence="1 2" key="1">
    <citation type="submission" date="2024-03" db="EMBL/GenBank/DDBJ databases">
        <authorList>
            <person name="Jo J.-H."/>
        </authorList>
    </citation>
    <scope>NUCLEOTIDE SEQUENCE [LARGE SCALE GENOMIC DNA]</scope>
    <source>
        <strain evidence="1 2">PS1R-30</strain>
    </source>
</reference>
<proteinExistence type="predicted"/>
<gene>
    <name evidence="1" type="ORF">WG901_22395</name>
</gene>
<evidence type="ECO:0000313" key="1">
    <source>
        <dbReference type="EMBL" id="MEJ5979420.1"/>
    </source>
</evidence>
<name>A0ABU8S256_9SPHN</name>
<organism evidence="1 2">
    <name type="scientific">Novosphingobium anseongense</name>
    <dbReference type="NCBI Taxonomy" id="3133436"/>
    <lineage>
        <taxon>Bacteria</taxon>
        <taxon>Pseudomonadati</taxon>
        <taxon>Pseudomonadota</taxon>
        <taxon>Alphaproteobacteria</taxon>
        <taxon>Sphingomonadales</taxon>
        <taxon>Sphingomonadaceae</taxon>
        <taxon>Novosphingobium</taxon>
    </lineage>
</organism>
<dbReference type="Proteomes" id="UP001361239">
    <property type="component" value="Unassembled WGS sequence"/>
</dbReference>
<comment type="caution">
    <text evidence="1">The sequence shown here is derived from an EMBL/GenBank/DDBJ whole genome shotgun (WGS) entry which is preliminary data.</text>
</comment>
<evidence type="ECO:0000313" key="2">
    <source>
        <dbReference type="Proteomes" id="UP001361239"/>
    </source>
</evidence>
<accession>A0ABU8S256</accession>